<dbReference type="PROSITE" id="PS01124">
    <property type="entry name" value="HTH_ARAC_FAMILY_2"/>
    <property type="match status" value="1"/>
</dbReference>
<sequence length="321" mass="37041">MIVRAENTEFTDFNRNVLNKILGHSPVESFEHYGRIPSHLGEGHFNCIQLRDGMELQISDMVLYEDVSFDVGIRYPHLELAFTIDGGGYFSVDGQNKEIVTEAGSAQLVYLNDTKFHAEHSKEKRFTHLELRMDARLWGSLFQNVEVRFDQPFFHLQDTIRPKMQVLLQQLRNCSYSGSAKRLYMEGKTLELLALFIYEMEMGQVKKSTSLKKDDIDRIYLARDILVNMLGQPPSLLALSRLIQLNDYKLKIGFKEVFGMTVFEFVRQQRMEKARILLENNSISVSQASSLVGYHNFSHFASLFRKTYGVNPSQYGKNALK</sequence>
<dbReference type="InterPro" id="IPR018062">
    <property type="entry name" value="HTH_AraC-typ_CS"/>
</dbReference>
<evidence type="ECO:0000259" key="4">
    <source>
        <dbReference type="PROSITE" id="PS01124"/>
    </source>
</evidence>
<keyword evidence="3" id="KW-0804">Transcription</keyword>
<dbReference type="EMBL" id="JAPTNE010000064">
    <property type="protein sequence ID" value="MCZ0810265.1"/>
    <property type="molecule type" value="Genomic_DNA"/>
</dbReference>
<dbReference type="PANTHER" id="PTHR47893">
    <property type="entry name" value="REGULATORY PROTEIN PCHR"/>
    <property type="match status" value="1"/>
</dbReference>
<dbReference type="InterPro" id="IPR053142">
    <property type="entry name" value="PchR_regulatory_protein"/>
</dbReference>
<proteinExistence type="predicted"/>
<evidence type="ECO:0000256" key="1">
    <source>
        <dbReference type="ARBA" id="ARBA00023015"/>
    </source>
</evidence>
<dbReference type="RefSeq" id="WP_258434986.1">
    <property type="nucleotide sequence ID" value="NZ_JANSGW010000064.1"/>
</dbReference>
<evidence type="ECO:0000256" key="2">
    <source>
        <dbReference type="ARBA" id="ARBA00023125"/>
    </source>
</evidence>
<dbReference type="SUPFAM" id="SSF51215">
    <property type="entry name" value="Regulatory protein AraC"/>
    <property type="match status" value="1"/>
</dbReference>
<evidence type="ECO:0000313" key="6">
    <source>
        <dbReference type="Proteomes" id="UP001077662"/>
    </source>
</evidence>
<protein>
    <submittedName>
        <fullName evidence="5">AraC family transcriptional regulator</fullName>
    </submittedName>
</protein>
<comment type="caution">
    <text evidence="5">The sequence shown here is derived from an EMBL/GenBank/DDBJ whole genome shotgun (WGS) entry which is preliminary data.</text>
</comment>
<dbReference type="Pfam" id="PF12833">
    <property type="entry name" value="HTH_18"/>
    <property type="match status" value="1"/>
</dbReference>
<gene>
    <name evidence="5" type="ORF">O0554_25835</name>
</gene>
<dbReference type="GO" id="GO:0003700">
    <property type="term" value="F:DNA-binding transcription factor activity"/>
    <property type="evidence" value="ECO:0007669"/>
    <property type="project" value="InterPro"/>
</dbReference>
<reference evidence="5" key="1">
    <citation type="submission" date="2022-09" db="EMBL/GenBank/DDBJ databases">
        <title>Genome analysis and characterization of larvicidal activity of Brevibacillus strains.</title>
        <authorList>
            <person name="Patrusheva E.V."/>
            <person name="Izotova A.O."/>
            <person name="Toshchakov S.V."/>
            <person name="Sineoky S.P."/>
        </authorList>
    </citation>
    <scope>NUCLEOTIDE SEQUENCE</scope>
    <source>
        <strain evidence="5">VKPM_B-13247</strain>
    </source>
</reference>
<name>A0AAP3DMJ9_BRELA</name>
<dbReference type="SMART" id="SM00342">
    <property type="entry name" value="HTH_ARAC"/>
    <property type="match status" value="1"/>
</dbReference>
<keyword evidence="2" id="KW-0238">DNA-binding</keyword>
<dbReference type="AlphaFoldDB" id="A0AAP3DMJ9"/>
<dbReference type="InterPro" id="IPR018060">
    <property type="entry name" value="HTH_AraC"/>
</dbReference>
<dbReference type="PANTHER" id="PTHR47893:SF1">
    <property type="entry name" value="REGULATORY PROTEIN PCHR"/>
    <property type="match status" value="1"/>
</dbReference>
<dbReference type="InterPro" id="IPR009057">
    <property type="entry name" value="Homeodomain-like_sf"/>
</dbReference>
<accession>A0AAP3DMJ9</accession>
<dbReference type="PROSITE" id="PS00041">
    <property type="entry name" value="HTH_ARAC_FAMILY_1"/>
    <property type="match status" value="1"/>
</dbReference>
<evidence type="ECO:0000256" key="3">
    <source>
        <dbReference type="ARBA" id="ARBA00023163"/>
    </source>
</evidence>
<organism evidence="5 6">
    <name type="scientific">Brevibacillus laterosporus</name>
    <name type="common">Bacillus laterosporus</name>
    <dbReference type="NCBI Taxonomy" id="1465"/>
    <lineage>
        <taxon>Bacteria</taxon>
        <taxon>Bacillati</taxon>
        <taxon>Bacillota</taxon>
        <taxon>Bacilli</taxon>
        <taxon>Bacillales</taxon>
        <taxon>Paenibacillaceae</taxon>
        <taxon>Brevibacillus</taxon>
    </lineage>
</organism>
<keyword evidence="1" id="KW-0805">Transcription regulation</keyword>
<dbReference type="InterPro" id="IPR037923">
    <property type="entry name" value="HTH-like"/>
</dbReference>
<evidence type="ECO:0000313" key="5">
    <source>
        <dbReference type="EMBL" id="MCZ0810265.1"/>
    </source>
</evidence>
<dbReference type="SUPFAM" id="SSF46689">
    <property type="entry name" value="Homeodomain-like"/>
    <property type="match status" value="1"/>
</dbReference>
<dbReference type="Gene3D" id="1.10.10.60">
    <property type="entry name" value="Homeodomain-like"/>
    <property type="match status" value="2"/>
</dbReference>
<dbReference type="GO" id="GO:0043565">
    <property type="term" value="F:sequence-specific DNA binding"/>
    <property type="evidence" value="ECO:0007669"/>
    <property type="project" value="InterPro"/>
</dbReference>
<dbReference type="Proteomes" id="UP001077662">
    <property type="component" value="Unassembled WGS sequence"/>
</dbReference>
<feature type="domain" description="HTH araC/xylS-type" evidence="4">
    <location>
        <begin position="220"/>
        <end position="318"/>
    </location>
</feature>